<gene>
    <name evidence="1" type="ORF">METZ01_LOCUS69976</name>
</gene>
<sequence length="297" mass="35115">MNKIDDIILKKYYNLVEFQKANELYENYLKKCDIITDEIVNFSDFKISTITSIIKIASNLYLKILFENIDIDENIAYIEYKNQIKGFKQKKKIKKNNDNDKRKRNKGKTFANQLSIGFLCKEHIHKKPICIKIFSKGSLTITGTKSSREIKYICNLLLDIFQNTNKKFLYKDQEIILFPYKNLVNKENLSINIETINGSFKTNYRINLNDLKIKIREFYNSDKIYIKSNRAALLELDLKIYGFFDKRKNKLKTPKISIYGTGSIVINSINEDLLNKSYIFIKEFLLKYQNDVIDKNY</sequence>
<organism evidence="1">
    <name type="scientific">marine metagenome</name>
    <dbReference type="NCBI Taxonomy" id="408172"/>
    <lineage>
        <taxon>unclassified sequences</taxon>
        <taxon>metagenomes</taxon>
        <taxon>ecological metagenomes</taxon>
    </lineage>
</organism>
<evidence type="ECO:0008006" key="2">
    <source>
        <dbReference type="Google" id="ProtNLM"/>
    </source>
</evidence>
<dbReference type="EMBL" id="UINC01004825">
    <property type="protein sequence ID" value="SVA17122.1"/>
    <property type="molecule type" value="Genomic_DNA"/>
</dbReference>
<evidence type="ECO:0000313" key="1">
    <source>
        <dbReference type="EMBL" id="SVA17122.1"/>
    </source>
</evidence>
<name>A0A381TM16_9ZZZZ</name>
<dbReference type="SUPFAM" id="SSF55945">
    <property type="entry name" value="TATA-box binding protein-like"/>
    <property type="match status" value="1"/>
</dbReference>
<proteinExistence type="predicted"/>
<reference evidence="1" key="1">
    <citation type="submission" date="2018-05" db="EMBL/GenBank/DDBJ databases">
        <authorList>
            <person name="Lanie J.A."/>
            <person name="Ng W.-L."/>
            <person name="Kazmierczak K.M."/>
            <person name="Andrzejewski T.M."/>
            <person name="Davidsen T.M."/>
            <person name="Wayne K.J."/>
            <person name="Tettelin H."/>
            <person name="Glass J.I."/>
            <person name="Rusch D."/>
            <person name="Podicherti R."/>
            <person name="Tsui H.-C.T."/>
            <person name="Winkler M.E."/>
        </authorList>
    </citation>
    <scope>NUCLEOTIDE SEQUENCE</scope>
</reference>
<protein>
    <recommendedName>
        <fullName evidence="2">TATA-box binding protein</fullName>
    </recommendedName>
</protein>
<feature type="non-terminal residue" evidence="1">
    <location>
        <position position="1"/>
    </location>
</feature>
<accession>A0A381TM16</accession>
<feature type="non-terminal residue" evidence="1">
    <location>
        <position position="297"/>
    </location>
</feature>
<dbReference type="AlphaFoldDB" id="A0A381TM16"/>